<comment type="caution">
    <text evidence="1">The sequence shown here is derived from an EMBL/GenBank/DDBJ whole genome shotgun (WGS) entry which is preliminary data.</text>
</comment>
<gene>
    <name evidence="1" type="ORF">GCM10010406_35980</name>
</gene>
<evidence type="ECO:0000313" key="1">
    <source>
        <dbReference type="EMBL" id="GAA2496447.1"/>
    </source>
</evidence>
<organism evidence="1 2">
    <name type="scientific">Streptomyces thermolineatus</name>
    <dbReference type="NCBI Taxonomy" id="44033"/>
    <lineage>
        <taxon>Bacteria</taxon>
        <taxon>Bacillati</taxon>
        <taxon>Actinomycetota</taxon>
        <taxon>Actinomycetes</taxon>
        <taxon>Kitasatosporales</taxon>
        <taxon>Streptomycetaceae</taxon>
        <taxon>Streptomyces</taxon>
    </lineage>
</organism>
<name>A0ABN3M6L9_9ACTN</name>
<dbReference type="RefSeq" id="WP_344384218.1">
    <property type="nucleotide sequence ID" value="NZ_BAAATA010000021.1"/>
</dbReference>
<keyword evidence="2" id="KW-1185">Reference proteome</keyword>
<proteinExistence type="predicted"/>
<evidence type="ECO:0000313" key="2">
    <source>
        <dbReference type="Proteomes" id="UP001501358"/>
    </source>
</evidence>
<dbReference type="Proteomes" id="UP001501358">
    <property type="component" value="Unassembled WGS sequence"/>
</dbReference>
<dbReference type="EMBL" id="BAAATA010000021">
    <property type="protein sequence ID" value="GAA2496447.1"/>
    <property type="molecule type" value="Genomic_DNA"/>
</dbReference>
<accession>A0ABN3M6L9</accession>
<reference evidence="1 2" key="1">
    <citation type="journal article" date="2019" name="Int. J. Syst. Evol. Microbiol.">
        <title>The Global Catalogue of Microorganisms (GCM) 10K type strain sequencing project: providing services to taxonomists for standard genome sequencing and annotation.</title>
        <authorList>
            <consortium name="The Broad Institute Genomics Platform"/>
            <consortium name="The Broad Institute Genome Sequencing Center for Infectious Disease"/>
            <person name="Wu L."/>
            <person name="Ma J."/>
        </authorList>
    </citation>
    <scope>NUCLEOTIDE SEQUENCE [LARGE SCALE GENOMIC DNA]</scope>
    <source>
        <strain evidence="1 2">JCM 6307</strain>
    </source>
</reference>
<protein>
    <submittedName>
        <fullName evidence="1">Uncharacterized protein</fullName>
    </submittedName>
</protein>
<sequence>MTDCTPLLDAVDRIADRFRSLPQSRLLAAADGGGASRAALGLELARALAASAQREEFPGAEPRRIPDLGVFAIGDQIAVAGHDLAAALAAGGGREGASQGEASREDVLEEALRAVAETARRCGL</sequence>